<keyword evidence="3" id="KW-0472">Membrane</keyword>
<evidence type="ECO:0000256" key="2">
    <source>
        <dbReference type="SAM" id="MobiDB-lite"/>
    </source>
</evidence>
<feature type="transmembrane region" description="Helical" evidence="3">
    <location>
        <begin position="18"/>
        <end position="40"/>
    </location>
</feature>
<keyword evidence="3" id="KW-0812">Transmembrane</keyword>
<dbReference type="AlphaFoldDB" id="A0A0G4EM02"/>
<name>A0A0G4EM02_VITBC</name>
<keyword evidence="3" id="KW-1133">Transmembrane helix</keyword>
<accession>A0A0G4EM02</accession>
<protein>
    <submittedName>
        <fullName evidence="4">Uncharacterized protein</fullName>
    </submittedName>
</protein>
<organism evidence="4 5">
    <name type="scientific">Vitrella brassicaformis (strain CCMP3155)</name>
    <dbReference type="NCBI Taxonomy" id="1169540"/>
    <lineage>
        <taxon>Eukaryota</taxon>
        <taxon>Sar</taxon>
        <taxon>Alveolata</taxon>
        <taxon>Colpodellida</taxon>
        <taxon>Vitrellaceae</taxon>
        <taxon>Vitrella</taxon>
    </lineage>
</organism>
<keyword evidence="5" id="KW-1185">Reference proteome</keyword>
<feature type="compositionally biased region" description="Low complexity" evidence="2">
    <location>
        <begin position="554"/>
        <end position="563"/>
    </location>
</feature>
<feature type="coiled-coil region" evidence="1">
    <location>
        <begin position="406"/>
        <end position="433"/>
    </location>
</feature>
<gene>
    <name evidence="4" type="ORF">Vbra_12449</name>
</gene>
<feature type="compositionally biased region" description="Gly residues" evidence="2">
    <location>
        <begin position="564"/>
        <end position="573"/>
    </location>
</feature>
<dbReference type="VEuPathDB" id="CryptoDB:Vbra_12449"/>
<proteinExistence type="predicted"/>
<feature type="region of interest" description="Disordered" evidence="2">
    <location>
        <begin position="549"/>
        <end position="575"/>
    </location>
</feature>
<dbReference type="Proteomes" id="UP000041254">
    <property type="component" value="Unassembled WGS sequence"/>
</dbReference>
<evidence type="ECO:0000256" key="3">
    <source>
        <dbReference type="SAM" id="Phobius"/>
    </source>
</evidence>
<reference evidence="4 5" key="1">
    <citation type="submission" date="2014-11" db="EMBL/GenBank/DDBJ databases">
        <authorList>
            <person name="Zhu J."/>
            <person name="Qi W."/>
            <person name="Song R."/>
        </authorList>
    </citation>
    <scope>NUCLEOTIDE SEQUENCE [LARGE SCALE GENOMIC DNA]</scope>
</reference>
<feature type="region of interest" description="Disordered" evidence="2">
    <location>
        <begin position="199"/>
        <end position="256"/>
    </location>
</feature>
<keyword evidence="1" id="KW-0175">Coiled coil</keyword>
<dbReference type="InParanoid" id="A0A0G4EM02"/>
<feature type="compositionally biased region" description="Basic and acidic residues" evidence="2">
    <location>
        <begin position="229"/>
        <end position="239"/>
    </location>
</feature>
<sequence length="774" mass="85872">MASLFGVDNETDFLGLDLWLWCAIGGAVFLLLWLLSLFCYCSSRSRGRKAVAKAQKEVEEQKGEAERATSELNKIIVERNDANAAATEHQANREALQQQLDRLKQQLPAKDDQIKELQTSLQQQQDLYESQMQELLKSSGQPTAQLVAIQHKLAHKEAETARLIDELMAVLATPATPLLVEIWGEETFLGEQWLPSPSRFWRDDESTTKGRGSRAPDRFGLPMVKHLTGGREDRRKESSTKGGDGPDDSISTDRLPQLQVEVRYTKTVTSEHSPPAVAEFRGADEGDGRTAVHTVKYSLLAVQGVDLWQPLLKSASHLTLTVWQRVDGKSRGGDGWSVLYESNPFPLSSGQNNLQLDNCQFDHVTRRPLPPPDRSPALSAQIESLSRENQSLLNDMKDVPSLEVRVGELTELLRKRESEIARLRVELEHVSETGEKPMEAMIRSDLTVPPHAHKTIEEQNRDRYREMCMANNGILYRDEMLEVSCQMSFTRSTREGNRGAIELRLKPTLAPSTRFTSVRLSCTNADRQDLVMHLLPMSHAPLIVTKKEKEGAKEGATAGAEGTPSGGGSGSGSGSAAASASRARVYIQPIHVEMVGLFDVPPTCEVDVYLSDNSVHRSHFTLPLIVPKFLSPATLTPQQFLAVWWDPNFQTRQSLIRLSRPLSEDTGELTRHATYGGAFKRVEGMKHHLAEGALVAAARLTMLRVGPRGGSHDALCLMRCWLGTGQLTGVCKVELKCEDVRLAQVLLDGLVPHLGTPFFRTDSNATTNDFYPDK</sequence>
<dbReference type="EMBL" id="CDMY01000260">
    <property type="protein sequence ID" value="CEL98002.1"/>
    <property type="molecule type" value="Genomic_DNA"/>
</dbReference>
<evidence type="ECO:0000256" key="1">
    <source>
        <dbReference type="SAM" id="Coils"/>
    </source>
</evidence>
<evidence type="ECO:0000313" key="5">
    <source>
        <dbReference type="Proteomes" id="UP000041254"/>
    </source>
</evidence>
<feature type="coiled-coil region" evidence="1">
    <location>
        <begin position="51"/>
        <end position="134"/>
    </location>
</feature>
<evidence type="ECO:0000313" key="4">
    <source>
        <dbReference type="EMBL" id="CEL98002.1"/>
    </source>
</evidence>